<proteinExistence type="predicted"/>
<evidence type="ECO:0000313" key="1">
    <source>
        <dbReference type="EMBL" id="KKK45786.1"/>
    </source>
</evidence>
<accession>A0A0F8YCE5</accession>
<comment type="caution">
    <text evidence="1">The sequence shown here is derived from an EMBL/GenBank/DDBJ whole genome shotgun (WGS) entry which is preliminary data.</text>
</comment>
<sequence length="40" mass="4768">MDKYIILEQILKNQRHILEVLDEMYRAGNVSPGMYHFDSV</sequence>
<dbReference type="EMBL" id="LAZR01070061">
    <property type="protein sequence ID" value="KKK45786.1"/>
    <property type="molecule type" value="Genomic_DNA"/>
</dbReference>
<gene>
    <name evidence="1" type="ORF">LCGC14_3164940</name>
</gene>
<protein>
    <submittedName>
        <fullName evidence="1">Uncharacterized protein</fullName>
    </submittedName>
</protein>
<feature type="non-terminal residue" evidence="1">
    <location>
        <position position="40"/>
    </location>
</feature>
<organism evidence="1">
    <name type="scientific">marine sediment metagenome</name>
    <dbReference type="NCBI Taxonomy" id="412755"/>
    <lineage>
        <taxon>unclassified sequences</taxon>
        <taxon>metagenomes</taxon>
        <taxon>ecological metagenomes</taxon>
    </lineage>
</organism>
<dbReference type="AlphaFoldDB" id="A0A0F8YCE5"/>
<reference evidence="1" key="1">
    <citation type="journal article" date="2015" name="Nature">
        <title>Complex archaea that bridge the gap between prokaryotes and eukaryotes.</title>
        <authorList>
            <person name="Spang A."/>
            <person name="Saw J.H."/>
            <person name="Jorgensen S.L."/>
            <person name="Zaremba-Niedzwiedzka K."/>
            <person name="Martijn J."/>
            <person name="Lind A.E."/>
            <person name="van Eijk R."/>
            <person name="Schleper C."/>
            <person name="Guy L."/>
            <person name="Ettema T.J."/>
        </authorList>
    </citation>
    <scope>NUCLEOTIDE SEQUENCE</scope>
</reference>
<name>A0A0F8YCE5_9ZZZZ</name>